<keyword evidence="9" id="KW-1185">Reference proteome</keyword>
<dbReference type="Pfam" id="PF02618">
    <property type="entry name" value="YceG"/>
    <property type="match status" value="1"/>
</dbReference>
<feature type="site" description="Important for catalytic activity" evidence="7">
    <location>
        <position position="225"/>
    </location>
</feature>
<evidence type="ECO:0000256" key="1">
    <source>
        <dbReference type="ARBA" id="ARBA00022475"/>
    </source>
</evidence>
<accession>A0A7W7S3K5</accession>
<dbReference type="GO" id="GO:0071555">
    <property type="term" value="P:cell wall organization"/>
    <property type="evidence" value="ECO:0007669"/>
    <property type="project" value="UniProtKB-KW"/>
</dbReference>
<keyword evidence="4 7" id="KW-0472">Membrane</keyword>
<dbReference type="PANTHER" id="PTHR30518:SF2">
    <property type="entry name" value="ENDOLYTIC MUREIN TRANSGLYCOSYLASE"/>
    <property type="match status" value="1"/>
</dbReference>
<dbReference type="InterPro" id="IPR003770">
    <property type="entry name" value="MLTG-like"/>
</dbReference>
<dbReference type="GO" id="GO:0009252">
    <property type="term" value="P:peptidoglycan biosynthetic process"/>
    <property type="evidence" value="ECO:0007669"/>
    <property type="project" value="UniProtKB-UniRule"/>
</dbReference>
<dbReference type="EMBL" id="JACHJU010000003">
    <property type="protein sequence ID" value="MBB4942326.1"/>
    <property type="molecule type" value="Genomic_DNA"/>
</dbReference>
<evidence type="ECO:0000256" key="3">
    <source>
        <dbReference type="ARBA" id="ARBA00022989"/>
    </source>
</evidence>
<protein>
    <recommendedName>
        <fullName evidence="7">Endolytic murein transglycosylase</fullName>
        <ecNumber evidence="7">4.2.2.29</ecNumber>
    </recommendedName>
    <alternativeName>
        <fullName evidence="7">Peptidoglycan lytic transglycosylase</fullName>
    </alternativeName>
    <alternativeName>
        <fullName evidence="7">Peptidoglycan polymerization terminase</fullName>
    </alternativeName>
</protein>
<dbReference type="GO" id="GO:0008932">
    <property type="term" value="F:lytic endotransglycosylase activity"/>
    <property type="evidence" value="ECO:0007669"/>
    <property type="project" value="UniProtKB-UniRule"/>
</dbReference>
<evidence type="ECO:0000256" key="5">
    <source>
        <dbReference type="ARBA" id="ARBA00023239"/>
    </source>
</evidence>
<evidence type="ECO:0000256" key="2">
    <source>
        <dbReference type="ARBA" id="ARBA00022692"/>
    </source>
</evidence>
<keyword evidence="5 7" id="KW-0456">Lyase</keyword>
<evidence type="ECO:0000256" key="6">
    <source>
        <dbReference type="ARBA" id="ARBA00023316"/>
    </source>
</evidence>
<keyword evidence="2 7" id="KW-0812">Transmembrane</keyword>
<dbReference type="GO" id="GO:0005886">
    <property type="term" value="C:plasma membrane"/>
    <property type="evidence" value="ECO:0007669"/>
    <property type="project" value="UniProtKB-UniRule"/>
</dbReference>
<gene>
    <name evidence="7" type="primary">mltG</name>
    <name evidence="8" type="ORF">FHR32_006712</name>
</gene>
<keyword evidence="6 7" id="KW-0961">Cell wall biogenesis/degradation</keyword>
<dbReference type="HAMAP" id="MF_02065">
    <property type="entry name" value="MltG"/>
    <property type="match status" value="1"/>
</dbReference>
<comment type="catalytic activity">
    <reaction evidence="7">
        <text>a peptidoglycan chain = a peptidoglycan chain with N-acetyl-1,6-anhydromuramyl-[peptide] at the reducing end + a peptidoglycan chain with N-acetylglucosamine at the non-reducing end.</text>
        <dbReference type="EC" id="4.2.2.29"/>
    </reaction>
</comment>
<evidence type="ECO:0000313" key="8">
    <source>
        <dbReference type="EMBL" id="MBB4942326.1"/>
    </source>
</evidence>
<dbReference type="Gene3D" id="3.30.1490.480">
    <property type="entry name" value="Endolytic murein transglycosylase"/>
    <property type="match status" value="1"/>
</dbReference>
<dbReference type="PANTHER" id="PTHR30518">
    <property type="entry name" value="ENDOLYTIC MUREIN TRANSGLYCOSYLASE"/>
    <property type="match status" value="1"/>
</dbReference>
<keyword evidence="1 7" id="KW-1003">Cell membrane</keyword>
<comment type="caution">
    <text evidence="8">The sequence shown here is derived from an EMBL/GenBank/DDBJ whole genome shotgun (WGS) entry which is preliminary data.</text>
</comment>
<organism evidence="8 9">
    <name type="scientific">Streptosporangium album</name>
    <dbReference type="NCBI Taxonomy" id="47479"/>
    <lineage>
        <taxon>Bacteria</taxon>
        <taxon>Bacillati</taxon>
        <taxon>Actinomycetota</taxon>
        <taxon>Actinomycetes</taxon>
        <taxon>Streptosporangiales</taxon>
        <taxon>Streptosporangiaceae</taxon>
        <taxon>Streptosporangium</taxon>
    </lineage>
</organism>
<dbReference type="RefSeq" id="WP_312882804.1">
    <property type="nucleotide sequence ID" value="NZ_BAABEK010000054.1"/>
</dbReference>
<dbReference type="AlphaFoldDB" id="A0A7W7S3K5"/>
<name>A0A7W7S3K5_9ACTN</name>
<dbReference type="Proteomes" id="UP000534286">
    <property type="component" value="Unassembled WGS sequence"/>
</dbReference>
<dbReference type="CDD" id="cd08010">
    <property type="entry name" value="MltG_like"/>
    <property type="match status" value="1"/>
</dbReference>
<proteinExistence type="inferred from homology"/>
<evidence type="ECO:0000313" key="9">
    <source>
        <dbReference type="Proteomes" id="UP000534286"/>
    </source>
</evidence>
<reference evidence="8 9" key="1">
    <citation type="submission" date="2020-08" db="EMBL/GenBank/DDBJ databases">
        <title>Sequencing the genomes of 1000 actinobacteria strains.</title>
        <authorList>
            <person name="Klenk H.-P."/>
        </authorList>
    </citation>
    <scope>NUCLEOTIDE SEQUENCE [LARGE SCALE GENOMIC DNA]</scope>
    <source>
        <strain evidence="8 9">DSM 43023</strain>
    </source>
</reference>
<evidence type="ECO:0000256" key="7">
    <source>
        <dbReference type="HAMAP-Rule" id="MF_02065"/>
    </source>
</evidence>
<comment type="similarity">
    <text evidence="7">Belongs to the transglycosylase MltG family.</text>
</comment>
<keyword evidence="3 7" id="KW-1133">Transmembrane helix</keyword>
<dbReference type="EC" id="4.2.2.29" evidence="7"/>
<sequence>MSRLRPLWLLAGGAAVVATTLGVGGYVLVKPYLMPADFEGAGSGTVTVKIDEGASAREIASVLADAGVVASARSFVRVTEEQAKGKSLRPGYFKLRKGMSAAAALKLLVAPESRVVRRVTVAEGLRLPELLDRLTAGTGMRRADFAKAAADRQELDLPAYAESAEGFLFPATYEVEPDMTPGKVLAAMVERYRHAAHELDLEAAAAKVHLTPLEVVTVASILQAEGGRDSDYPKIARVIYNRIKARVPLQLDATVLYAQKRRSLKVTEKDIKVKSPYNTYLRPGLPPGPIANPGEKALQAALHPDQGDWLWFVTTDPEHRITKFTDKESEFVRYREELNKYLGTR</sequence>
<comment type="function">
    <text evidence="7">Functions as a peptidoglycan terminase that cleaves nascent peptidoglycan strands endolytically to terminate their elongation.</text>
</comment>
<dbReference type="NCBIfam" id="TIGR00247">
    <property type="entry name" value="endolytic transglycosylase MltG"/>
    <property type="match status" value="1"/>
</dbReference>
<evidence type="ECO:0000256" key="4">
    <source>
        <dbReference type="ARBA" id="ARBA00023136"/>
    </source>
</evidence>